<dbReference type="PANTHER" id="PTHR24409:SF295">
    <property type="entry name" value="AZ2-RELATED"/>
    <property type="match status" value="1"/>
</dbReference>
<name>A0A6J1WFP3_GALME</name>
<dbReference type="PANTHER" id="PTHR24409">
    <property type="entry name" value="ZINC FINGER PROTEIN 142"/>
    <property type="match status" value="1"/>
</dbReference>
<evidence type="ECO:0000256" key="1">
    <source>
        <dbReference type="ARBA" id="ARBA00022723"/>
    </source>
</evidence>
<evidence type="ECO:0000256" key="4">
    <source>
        <dbReference type="ARBA" id="ARBA00022833"/>
    </source>
</evidence>
<evidence type="ECO:0000256" key="2">
    <source>
        <dbReference type="ARBA" id="ARBA00022737"/>
    </source>
</evidence>
<dbReference type="InterPro" id="IPR036236">
    <property type="entry name" value="Znf_C2H2_sf"/>
</dbReference>
<feature type="domain" description="ZAD" evidence="8">
    <location>
        <begin position="36"/>
        <end position="114"/>
    </location>
</feature>
<dbReference type="PROSITE" id="PS51915">
    <property type="entry name" value="ZAD"/>
    <property type="match status" value="1"/>
</dbReference>
<dbReference type="GO" id="GO:0000981">
    <property type="term" value="F:DNA-binding transcription factor activity, RNA polymerase II-specific"/>
    <property type="evidence" value="ECO:0007669"/>
    <property type="project" value="TreeGrafter"/>
</dbReference>
<keyword evidence="2" id="KW-0677">Repeat</keyword>
<dbReference type="PROSITE" id="PS50157">
    <property type="entry name" value="ZINC_FINGER_C2H2_2"/>
    <property type="match status" value="6"/>
</dbReference>
<dbReference type="Gene3D" id="3.30.160.60">
    <property type="entry name" value="Classic Zinc Finger"/>
    <property type="match status" value="6"/>
</dbReference>
<dbReference type="KEGG" id="gmw:113510178"/>
<keyword evidence="4 6" id="KW-0862">Zinc</keyword>
<dbReference type="PROSITE" id="PS00028">
    <property type="entry name" value="ZINC_FINGER_C2H2_1"/>
    <property type="match status" value="6"/>
</dbReference>
<dbReference type="SMART" id="SM00868">
    <property type="entry name" value="zf-AD"/>
    <property type="match status" value="1"/>
</dbReference>
<evidence type="ECO:0000313" key="9">
    <source>
        <dbReference type="Proteomes" id="UP001652740"/>
    </source>
</evidence>
<evidence type="ECO:0000256" key="3">
    <source>
        <dbReference type="ARBA" id="ARBA00022771"/>
    </source>
</evidence>
<dbReference type="SUPFAM" id="SSF57667">
    <property type="entry name" value="beta-beta-alpha zinc fingers"/>
    <property type="match status" value="4"/>
</dbReference>
<feature type="binding site" evidence="6">
    <location>
        <position position="90"/>
    </location>
    <ligand>
        <name>Zn(2+)</name>
        <dbReference type="ChEBI" id="CHEBI:29105"/>
    </ligand>
</feature>
<evidence type="ECO:0000256" key="6">
    <source>
        <dbReference type="PROSITE-ProRule" id="PRU01263"/>
    </source>
</evidence>
<dbReference type="Pfam" id="PF07776">
    <property type="entry name" value="zf-AD"/>
    <property type="match status" value="1"/>
</dbReference>
<dbReference type="GO" id="GO:0000977">
    <property type="term" value="F:RNA polymerase II transcription regulatory region sequence-specific DNA binding"/>
    <property type="evidence" value="ECO:0007669"/>
    <property type="project" value="TreeGrafter"/>
</dbReference>
<feature type="domain" description="C2H2-type" evidence="7">
    <location>
        <begin position="515"/>
        <end position="543"/>
    </location>
</feature>
<feature type="domain" description="C2H2-type" evidence="7">
    <location>
        <begin position="572"/>
        <end position="599"/>
    </location>
</feature>
<evidence type="ECO:0000313" key="10">
    <source>
        <dbReference type="RefSeq" id="XP_026749428.2"/>
    </source>
</evidence>
<dbReference type="Proteomes" id="UP001652740">
    <property type="component" value="Unplaced"/>
</dbReference>
<dbReference type="SMART" id="SM00355">
    <property type="entry name" value="ZnF_C2H2"/>
    <property type="match status" value="10"/>
</dbReference>
<evidence type="ECO:0000256" key="5">
    <source>
        <dbReference type="PROSITE-ProRule" id="PRU00042"/>
    </source>
</evidence>
<feature type="domain" description="C2H2-type" evidence="7">
    <location>
        <begin position="454"/>
        <end position="482"/>
    </location>
</feature>
<accession>A0A6J1WFP3</accession>
<keyword evidence="1 6" id="KW-0479">Metal-binding</keyword>
<dbReference type="GO" id="GO:0008270">
    <property type="term" value="F:zinc ion binding"/>
    <property type="evidence" value="ECO:0007669"/>
    <property type="project" value="UniProtKB-UniRule"/>
</dbReference>
<sequence length="640" mass="74336">MSIFQKKIFLCGNPIGKYYNLFHIIGIKTTNMSKVTFCRCCLVRPPDKDLKTMHIFLGKPEIYSDMLKECFEIHLPAGTREGDNGICEMCITRLRDASDFKKQVQQCQKEFQMQVDLSQKATNCQDDEVQKVKEEITDPEDDNGIYFLEIKDELSDCENLMDDDDKKLAEMLSLADVTIKRKSKRIKKLGLDKTDSDIKEELSDFDDDKKLAEMLGFADVTIKRKSKRRNKLLGLEKTNSDRKSKKLLTKPLKISLHALSQMEKLKNSSVASSLRYVSEKKKHKANITNIIKYSNCTPFSSKTLTGIVCAYCKDTHPNTETLRTHTQEVHKEDDLNANKRIDKNNMSLKVDITDLKCSICNAKTPLISDLKMHLMKEHDIKFYLDINDYILEFKLTDGEMLNCALCHSTYETFKMLLQHMNGHYRNYICEVCDLGFINKHRLKNHQRTHELGTFKCSFCDKVFSTRVKMMCHEKYTHNTSARYTTNCPYCDQSFTSYYQRNRHMSNEHNTAAASYKCNICDKSFILKSKLTSHIKKVHLMERNHKCAECGQGFFIKQSLDEHMIKHTGERVYKCTVCHKAYARKKTLREHMRIHNNDRRFKCGVCGLAFIQKCSLKSHMLSNHGITLSEYENVRTELNST</sequence>
<dbReference type="GO" id="GO:0005634">
    <property type="term" value="C:nucleus"/>
    <property type="evidence" value="ECO:0007669"/>
    <property type="project" value="InterPro"/>
</dbReference>
<evidence type="ECO:0000259" key="8">
    <source>
        <dbReference type="PROSITE" id="PS51915"/>
    </source>
</evidence>
<feature type="binding site" evidence="6">
    <location>
        <position position="87"/>
    </location>
    <ligand>
        <name>Zn(2+)</name>
        <dbReference type="ChEBI" id="CHEBI:29105"/>
    </ligand>
</feature>
<feature type="binding site" evidence="6">
    <location>
        <position position="38"/>
    </location>
    <ligand>
        <name>Zn(2+)</name>
        <dbReference type="ChEBI" id="CHEBI:29105"/>
    </ligand>
</feature>
<evidence type="ECO:0000259" key="7">
    <source>
        <dbReference type="PROSITE" id="PS50157"/>
    </source>
</evidence>
<feature type="domain" description="C2H2-type" evidence="7">
    <location>
        <begin position="600"/>
        <end position="623"/>
    </location>
</feature>
<dbReference type="GeneID" id="113510178"/>
<feature type="domain" description="C2H2-type" evidence="7">
    <location>
        <begin position="544"/>
        <end position="571"/>
    </location>
</feature>
<dbReference type="RefSeq" id="XP_026749428.2">
    <property type="nucleotide sequence ID" value="XM_026893627.3"/>
</dbReference>
<feature type="binding site" evidence="6">
    <location>
        <position position="41"/>
    </location>
    <ligand>
        <name>Zn(2+)</name>
        <dbReference type="ChEBI" id="CHEBI:29105"/>
    </ligand>
</feature>
<reference evidence="10" key="1">
    <citation type="submission" date="2025-08" db="UniProtKB">
        <authorList>
            <consortium name="RefSeq"/>
        </authorList>
    </citation>
    <scope>IDENTIFICATION</scope>
    <source>
        <tissue evidence="10">Whole larvae</tissue>
    </source>
</reference>
<dbReference type="InterPro" id="IPR012934">
    <property type="entry name" value="Znf_AD"/>
</dbReference>
<dbReference type="InterPro" id="IPR013087">
    <property type="entry name" value="Znf_C2H2_type"/>
</dbReference>
<keyword evidence="9" id="KW-1185">Reference proteome</keyword>
<dbReference type="AlphaFoldDB" id="A0A6J1WFP3"/>
<feature type="domain" description="C2H2-type" evidence="7">
    <location>
        <begin position="427"/>
        <end position="449"/>
    </location>
</feature>
<protein>
    <submittedName>
        <fullName evidence="10">Zinc finger protein 600-like isoform X1</fullName>
    </submittedName>
</protein>
<dbReference type="InParanoid" id="A0A6J1WFP3"/>
<proteinExistence type="predicted"/>
<gene>
    <name evidence="10" type="primary">LOC113510178</name>
</gene>
<dbReference type="FunCoup" id="A0A6J1WFP3">
    <property type="interactions" value="171"/>
</dbReference>
<dbReference type="Pfam" id="PF00096">
    <property type="entry name" value="zf-C2H2"/>
    <property type="match status" value="5"/>
</dbReference>
<organism evidence="9 10">
    <name type="scientific">Galleria mellonella</name>
    <name type="common">Greater wax moth</name>
    <dbReference type="NCBI Taxonomy" id="7137"/>
    <lineage>
        <taxon>Eukaryota</taxon>
        <taxon>Metazoa</taxon>
        <taxon>Ecdysozoa</taxon>
        <taxon>Arthropoda</taxon>
        <taxon>Hexapoda</taxon>
        <taxon>Insecta</taxon>
        <taxon>Pterygota</taxon>
        <taxon>Neoptera</taxon>
        <taxon>Endopterygota</taxon>
        <taxon>Lepidoptera</taxon>
        <taxon>Glossata</taxon>
        <taxon>Ditrysia</taxon>
        <taxon>Pyraloidea</taxon>
        <taxon>Pyralidae</taxon>
        <taxon>Galleriinae</taxon>
        <taxon>Galleria</taxon>
    </lineage>
</organism>
<keyword evidence="3 5" id="KW-0863">Zinc-finger</keyword>